<dbReference type="EMBL" id="FQUO01000001">
    <property type="protein sequence ID" value="SHE37187.1"/>
    <property type="molecule type" value="Genomic_DNA"/>
</dbReference>
<evidence type="ECO:0000313" key="3">
    <source>
        <dbReference type="Proteomes" id="UP000184368"/>
    </source>
</evidence>
<accession>A0A1M4SYS3</accession>
<dbReference type="AlphaFoldDB" id="A0A1M4SYS3"/>
<feature type="chain" id="PRO_5012386482" description="DUF4468 domain-containing protein" evidence="1">
    <location>
        <begin position="19"/>
        <end position="181"/>
    </location>
</feature>
<gene>
    <name evidence="2" type="ORF">SAMN05444008_101275</name>
</gene>
<proteinExistence type="predicted"/>
<protein>
    <recommendedName>
        <fullName evidence="4">DUF4468 domain-containing protein</fullName>
    </recommendedName>
</protein>
<evidence type="ECO:0008006" key="4">
    <source>
        <dbReference type="Google" id="ProtNLM"/>
    </source>
</evidence>
<name>A0A1M4SYS3_9BACT</name>
<keyword evidence="3" id="KW-1185">Reference proteome</keyword>
<reference evidence="2 3" key="1">
    <citation type="submission" date="2016-11" db="EMBL/GenBank/DDBJ databases">
        <authorList>
            <person name="Jaros S."/>
            <person name="Januszkiewicz K."/>
            <person name="Wedrychowicz H."/>
        </authorList>
    </citation>
    <scope>NUCLEOTIDE SEQUENCE [LARGE SCALE GENOMIC DNA]</scope>
    <source>
        <strain evidence="2 3">DSM 26897</strain>
    </source>
</reference>
<evidence type="ECO:0000256" key="1">
    <source>
        <dbReference type="SAM" id="SignalP"/>
    </source>
</evidence>
<sequence>MKKALLTAFSLATFAAGAQDLTLPQKIGIPLKDGAVVYELVDTVKASQAAIYTALKAATTELFSASGAYIISASPSEATILGKSNIPVTYKLPLSTIKGRAIFNYALQAKEGRFRILLTAWEGTMAEYAQKGTPVLEVYTTGLSASQKYRERYLTTFHETVQAALLAFSANIKKQLTSLDW</sequence>
<feature type="signal peptide" evidence="1">
    <location>
        <begin position="1"/>
        <end position="18"/>
    </location>
</feature>
<dbReference type="Proteomes" id="UP000184368">
    <property type="component" value="Unassembled WGS sequence"/>
</dbReference>
<keyword evidence="1" id="KW-0732">Signal</keyword>
<evidence type="ECO:0000313" key="2">
    <source>
        <dbReference type="EMBL" id="SHE37187.1"/>
    </source>
</evidence>
<dbReference type="RefSeq" id="WP_073039264.1">
    <property type="nucleotide sequence ID" value="NZ_FQUO01000001.1"/>
</dbReference>
<dbReference type="Gene3D" id="3.30.530.80">
    <property type="match status" value="1"/>
</dbReference>
<organism evidence="2 3">
    <name type="scientific">Cnuella takakiae</name>
    <dbReference type="NCBI Taxonomy" id="1302690"/>
    <lineage>
        <taxon>Bacteria</taxon>
        <taxon>Pseudomonadati</taxon>
        <taxon>Bacteroidota</taxon>
        <taxon>Chitinophagia</taxon>
        <taxon>Chitinophagales</taxon>
        <taxon>Chitinophagaceae</taxon>
        <taxon>Cnuella</taxon>
    </lineage>
</organism>